<dbReference type="PANTHER" id="PTHR47755">
    <property type="entry name" value="CELL DIVISION PROTEIN FTSX"/>
    <property type="match status" value="1"/>
</dbReference>
<dbReference type="GO" id="GO:0005886">
    <property type="term" value="C:plasma membrane"/>
    <property type="evidence" value="ECO:0007669"/>
    <property type="project" value="UniProtKB-SubCell"/>
</dbReference>
<dbReference type="InterPro" id="IPR004513">
    <property type="entry name" value="FtsX"/>
</dbReference>
<evidence type="ECO:0000256" key="1">
    <source>
        <dbReference type="ARBA" id="ARBA00004429"/>
    </source>
</evidence>
<dbReference type="GO" id="GO:0051301">
    <property type="term" value="P:cell division"/>
    <property type="evidence" value="ECO:0007669"/>
    <property type="project" value="UniProtKB-KW"/>
</dbReference>
<name>A0AAW3ZMX3_9GAMM</name>
<dbReference type="RefSeq" id="WP_192030895.1">
    <property type="nucleotide sequence ID" value="NZ_JACYTR010000053.1"/>
</dbReference>
<evidence type="ECO:0000256" key="13">
    <source>
        <dbReference type="SAM" id="Phobius"/>
    </source>
</evidence>
<keyword evidence="7 12" id="KW-0132">Cell division</keyword>
<proteinExistence type="inferred from homology"/>
<evidence type="ECO:0000256" key="11">
    <source>
        <dbReference type="ARBA" id="ARBA00023306"/>
    </source>
</evidence>
<comment type="caution">
    <text evidence="16">The sequence shown here is derived from an EMBL/GenBank/DDBJ whole genome shotgun (WGS) entry which is preliminary data.</text>
</comment>
<evidence type="ECO:0000256" key="7">
    <source>
        <dbReference type="ARBA" id="ARBA00022618"/>
    </source>
</evidence>
<dbReference type="Pfam" id="PF02687">
    <property type="entry name" value="FtsX"/>
    <property type="match status" value="1"/>
</dbReference>
<feature type="domain" description="FtsX extracellular" evidence="15">
    <location>
        <begin position="73"/>
        <end position="163"/>
    </location>
</feature>
<keyword evidence="10 12" id="KW-0472">Membrane</keyword>
<dbReference type="PIRSF" id="PIRSF003097">
    <property type="entry name" value="FtsX"/>
    <property type="match status" value="1"/>
</dbReference>
<comment type="function">
    <text evidence="12">Part of the ABC transporter FtsEX involved in cellular division.</text>
</comment>
<comment type="subunit">
    <text evidence="3">Forms a membrane-associated complex with FtsE.</text>
</comment>
<comment type="subcellular location">
    <subcellularLocation>
        <location evidence="1">Cell inner membrane</location>
        <topology evidence="1">Multi-pass membrane protein</topology>
    </subcellularLocation>
</comment>
<dbReference type="Proteomes" id="UP000613768">
    <property type="component" value="Unassembled WGS sequence"/>
</dbReference>
<feature type="transmembrane region" description="Helical" evidence="13">
    <location>
        <begin position="282"/>
        <end position="301"/>
    </location>
</feature>
<evidence type="ECO:0000256" key="8">
    <source>
        <dbReference type="ARBA" id="ARBA00022692"/>
    </source>
</evidence>
<keyword evidence="8 13" id="KW-0812">Transmembrane</keyword>
<accession>A0AAW3ZMX3</accession>
<evidence type="ECO:0000259" key="15">
    <source>
        <dbReference type="Pfam" id="PF18075"/>
    </source>
</evidence>
<keyword evidence="9 13" id="KW-1133">Transmembrane helix</keyword>
<evidence type="ECO:0000256" key="2">
    <source>
        <dbReference type="ARBA" id="ARBA00007379"/>
    </source>
</evidence>
<keyword evidence="17" id="KW-1185">Reference proteome</keyword>
<dbReference type="AlphaFoldDB" id="A0AAW3ZMX3"/>
<keyword evidence="6 12" id="KW-0997">Cell inner membrane</keyword>
<feature type="domain" description="ABC3 transporter permease C-terminal" evidence="14">
    <location>
        <begin position="186"/>
        <end position="302"/>
    </location>
</feature>
<dbReference type="NCBIfam" id="TIGR00439">
    <property type="entry name" value="FtsX_Gneg"/>
    <property type="match status" value="1"/>
</dbReference>
<evidence type="ECO:0000256" key="12">
    <source>
        <dbReference type="PIRNR" id="PIRNR003097"/>
    </source>
</evidence>
<keyword evidence="11 12" id="KW-0131">Cell cycle</keyword>
<dbReference type="InterPro" id="IPR047590">
    <property type="entry name" value="FtsX_proteobact-type"/>
</dbReference>
<dbReference type="Pfam" id="PF18075">
    <property type="entry name" value="FtsX_ECD"/>
    <property type="match status" value="1"/>
</dbReference>
<protein>
    <recommendedName>
        <fullName evidence="4 12">Cell division protein FtsX</fullName>
    </recommendedName>
</protein>
<evidence type="ECO:0000256" key="10">
    <source>
        <dbReference type="ARBA" id="ARBA00023136"/>
    </source>
</evidence>
<dbReference type="EMBL" id="JACYTR010000053">
    <property type="protein sequence ID" value="MBD8527475.1"/>
    <property type="molecule type" value="Genomic_DNA"/>
</dbReference>
<feature type="transmembrane region" description="Helical" evidence="13">
    <location>
        <begin position="231"/>
        <end position="254"/>
    </location>
</feature>
<dbReference type="InterPro" id="IPR040690">
    <property type="entry name" value="FtsX_ECD"/>
</dbReference>
<comment type="similarity">
    <text evidence="2 12">Belongs to the ABC-4 integral membrane protein family. FtsX subfamily.</text>
</comment>
<evidence type="ECO:0000256" key="3">
    <source>
        <dbReference type="ARBA" id="ARBA00011160"/>
    </source>
</evidence>
<feature type="transmembrane region" description="Helical" evidence="13">
    <location>
        <begin position="183"/>
        <end position="203"/>
    </location>
</feature>
<evidence type="ECO:0000313" key="17">
    <source>
        <dbReference type="Proteomes" id="UP000613768"/>
    </source>
</evidence>
<evidence type="ECO:0000256" key="4">
    <source>
        <dbReference type="ARBA" id="ARBA00021907"/>
    </source>
</evidence>
<evidence type="ECO:0000259" key="14">
    <source>
        <dbReference type="Pfam" id="PF02687"/>
    </source>
</evidence>
<keyword evidence="5 12" id="KW-1003">Cell membrane</keyword>
<evidence type="ECO:0000256" key="9">
    <source>
        <dbReference type="ARBA" id="ARBA00022989"/>
    </source>
</evidence>
<gene>
    <name evidence="16" type="ORF">IFO71_17160</name>
</gene>
<dbReference type="InterPro" id="IPR003838">
    <property type="entry name" value="ABC3_permease_C"/>
</dbReference>
<dbReference type="PANTHER" id="PTHR47755:SF1">
    <property type="entry name" value="CELL DIVISION PROTEIN FTSX"/>
    <property type="match status" value="1"/>
</dbReference>
<organism evidence="16 17">
    <name type="scientific">Pseudomarimonas arenosa</name>
    <dbReference type="NCBI Taxonomy" id="2774145"/>
    <lineage>
        <taxon>Bacteria</taxon>
        <taxon>Pseudomonadati</taxon>
        <taxon>Pseudomonadota</taxon>
        <taxon>Gammaproteobacteria</taxon>
        <taxon>Lysobacterales</taxon>
        <taxon>Lysobacteraceae</taxon>
        <taxon>Pseudomarimonas</taxon>
    </lineage>
</organism>
<evidence type="ECO:0000256" key="6">
    <source>
        <dbReference type="ARBA" id="ARBA00022519"/>
    </source>
</evidence>
<evidence type="ECO:0000313" key="16">
    <source>
        <dbReference type="EMBL" id="MBD8527475.1"/>
    </source>
</evidence>
<sequence length="312" mass="34280">MNARRADRDSAPRAWLRSHRRGLVDSLSSLLRRPLASVLTLSVLGLAIALPVCLAALVKEADRFASGLRDSREINLFFQPQLSAEEAAQFGQRWRDDPRVAELNLRSPEQGLDELKQMRDLADALGALERNPLPWVALIVPRQGSDDHALAAELRGLPEVDLVQHDAEWRERLAAWLGLGRRVALLASVLLGMGVILVVGNTVRLEIQGRAEEIAVLRLLGASDRFIRRPFLYLGACYGVFAGGLALAVAWGLAEAVAAPLQRLITSYGSEFQPWLGEPWEWAGVIAIALMLGWIGAFLVVGQQLRRAEVQA</sequence>
<evidence type="ECO:0000256" key="5">
    <source>
        <dbReference type="ARBA" id="ARBA00022475"/>
    </source>
</evidence>
<dbReference type="Gene3D" id="3.30.70.3040">
    <property type="match status" value="1"/>
</dbReference>
<dbReference type="GO" id="GO:0032153">
    <property type="term" value="C:cell division site"/>
    <property type="evidence" value="ECO:0007669"/>
    <property type="project" value="TreeGrafter"/>
</dbReference>
<reference evidence="16 17" key="1">
    <citation type="submission" date="2020-09" db="EMBL/GenBank/DDBJ databases">
        <title>Pseudoxanthomonas sp. CAU 1598 isolated from sand of Yaerae Beach.</title>
        <authorList>
            <person name="Kim W."/>
        </authorList>
    </citation>
    <scope>NUCLEOTIDE SEQUENCE [LARGE SCALE GENOMIC DNA]</scope>
    <source>
        <strain evidence="16 17">CAU 1598</strain>
    </source>
</reference>